<evidence type="ECO:0000256" key="4">
    <source>
        <dbReference type="ARBA" id="ARBA00022737"/>
    </source>
</evidence>
<comment type="similarity">
    <text evidence="8">Belongs to the CFAP43 family.</text>
</comment>
<dbReference type="GeneTree" id="ENSGT00530000064714"/>
<dbReference type="PANTHER" id="PTHR14885:SF1">
    <property type="entry name" value="CILIA- AND FLAGELLA-ASSOCIATED PROTEIN 43"/>
    <property type="match status" value="1"/>
</dbReference>
<evidence type="ECO:0000256" key="6">
    <source>
        <dbReference type="ARBA" id="ARBA00023212"/>
    </source>
</evidence>
<dbReference type="Gene3D" id="2.130.10.10">
    <property type="entry name" value="YVTN repeat-like/Quinoprotein amine dehydrogenase"/>
    <property type="match status" value="1"/>
</dbReference>
<sequence length="221" mass="24800">MIFVDVDTSKEMLLHCTSGGIGVFTVHQTREIVAFAEQRWLPAIFLYTFPDFNKISTLKGGAKLDYSLLCFSYSGPYFASYSSTPDFVLIIWNWRNGTQLCSQSTQRMEATTLTFNPMNQFQLCMSSEDALILWTIERCSELHILREQHIKLLVEDGSLPTPEETELSESSTPLAYLGPEMPISAIGGLVGDEAIEFVVSTLPTYYYCFSVWPWGGVGIGK</sequence>
<keyword evidence="2" id="KW-0963">Cytoplasm</keyword>
<dbReference type="InParanoid" id="A0A4W3GZW1"/>
<keyword evidence="3" id="KW-0853">WD repeat</keyword>
<organism evidence="10 11">
    <name type="scientific">Callorhinchus milii</name>
    <name type="common">Ghost shark</name>
    <dbReference type="NCBI Taxonomy" id="7868"/>
    <lineage>
        <taxon>Eukaryota</taxon>
        <taxon>Metazoa</taxon>
        <taxon>Chordata</taxon>
        <taxon>Craniata</taxon>
        <taxon>Vertebrata</taxon>
        <taxon>Chondrichthyes</taxon>
        <taxon>Holocephali</taxon>
        <taxon>Chimaeriformes</taxon>
        <taxon>Callorhinchidae</taxon>
        <taxon>Callorhinchus</taxon>
    </lineage>
</organism>
<reference evidence="11" key="3">
    <citation type="journal article" date="2014" name="Nature">
        <title>Elephant shark genome provides unique insights into gnathostome evolution.</title>
        <authorList>
            <consortium name="International Elephant Shark Genome Sequencing Consortium"/>
            <person name="Venkatesh B."/>
            <person name="Lee A.P."/>
            <person name="Ravi V."/>
            <person name="Maurya A.K."/>
            <person name="Lian M.M."/>
            <person name="Swann J.B."/>
            <person name="Ohta Y."/>
            <person name="Flajnik M.F."/>
            <person name="Sutoh Y."/>
            <person name="Kasahara M."/>
            <person name="Hoon S."/>
            <person name="Gangu V."/>
            <person name="Roy S.W."/>
            <person name="Irimia M."/>
            <person name="Korzh V."/>
            <person name="Kondrychyn I."/>
            <person name="Lim Z.W."/>
            <person name="Tay B.H."/>
            <person name="Tohari S."/>
            <person name="Kong K.W."/>
            <person name="Ho S."/>
            <person name="Lorente-Galdos B."/>
            <person name="Quilez J."/>
            <person name="Marques-Bonet T."/>
            <person name="Raney B.J."/>
            <person name="Ingham P.W."/>
            <person name="Tay A."/>
            <person name="Hillier L.W."/>
            <person name="Minx P."/>
            <person name="Boehm T."/>
            <person name="Wilson R.K."/>
            <person name="Brenner S."/>
            <person name="Warren W.C."/>
        </authorList>
    </citation>
    <scope>NUCLEOTIDE SEQUENCE [LARGE SCALE GENOMIC DNA]</scope>
</reference>
<accession>A0A4W3GZW1</accession>
<dbReference type="GO" id="GO:0007288">
    <property type="term" value="P:sperm axoneme assembly"/>
    <property type="evidence" value="ECO:0007669"/>
    <property type="project" value="TreeGrafter"/>
</dbReference>
<evidence type="ECO:0000256" key="5">
    <source>
        <dbReference type="ARBA" id="ARBA00023054"/>
    </source>
</evidence>
<keyword evidence="4" id="KW-0677">Repeat</keyword>
<protein>
    <recommendedName>
        <fullName evidence="9">Cilia- and flagella-associated protein 43</fullName>
    </recommendedName>
</protein>
<dbReference type="GO" id="GO:0005930">
    <property type="term" value="C:axoneme"/>
    <property type="evidence" value="ECO:0007669"/>
    <property type="project" value="UniProtKB-SubCell"/>
</dbReference>
<dbReference type="Proteomes" id="UP000314986">
    <property type="component" value="Unassembled WGS sequence"/>
</dbReference>
<comment type="subcellular location">
    <subcellularLocation>
        <location evidence="1">Cytoplasm</location>
        <location evidence="1">Cytoskeleton</location>
        <location evidence="1">Cilium axoneme</location>
    </subcellularLocation>
</comment>
<evidence type="ECO:0000256" key="1">
    <source>
        <dbReference type="ARBA" id="ARBA00004430"/>
    </source>
</evidence>
<keyword evidence="5" id="KW-0175">Coiled coil</keyword>
<keyword evidence="7" id="KW-0966">Cell projection</keyword>
<evidence type="ECO:0000313" key="11">
    <source>
        <dbReference type="Proteomes" id="UP000314986"/>
    </source>
</evidence>
<keyword evidence="11" id="KW-1185">Reference proteome</keyword>
<keyword evidence="6" id="KW-0206">Cytoskeleton</keyword>
<dbReference type="Ensembl" id="ENSCMIT00000010205.1">
    <property type="protein sequence ID" value="ENSCMIP00000009938.1"/>
    <property type="gene ID" value="ENSCMIG00000005242.1"/>
</dbReference>
<dbReference type="InterPro" id="IPR036322">
    <property type="entry name" value="WD40_repeat_dom_sf"/>
</dbReference>
<evidence type="ECO:0000256" key="9">
    <source>
        <dbReference type="ARBA" id="ARBA00023662"/>
    </source>
</evidence>
<evidence type="ECO:0000256" key="7">
    <source>
        <dbReference type="ARBA" id="ARBA00023273"/>
    </source>
</evidence>
<reference evidence="10" key="4">
    <citation type="submission" date="2025-08" db="UniProtKB">
        <authorList>
            <consortium name="Ensembl"/>
        </authorList>
    </citation>
    <scope>IDENTIFICATION</scope>
</reference>
<evidence type="ECO:0000256" key="8">
    <source>
        <dbReference type="ARBA" id="ARBA00023605"/>
    </source>
</evidence>
<evidence type="ECO:0000313" key="10">
    <source>
        <dbReference type="Ensembl" id="ENSCMIP00000009938.1"/>
    </source>
</evidence>
<evidence type="ECO:0000256" key="3">
    <source>
        <dbReference type="ARBA" id="ARBA00022574"/>
    </source>
</evidence>
<reference evidence="11" key="2">
    <citation type="journal article" date="2007" name="PLoS Biol.">
        <title>Survey sequencing and comparative analysis of the elephant shark (Callorhinchus milii) genome.</title>
        <authorList>
            <person name="Venkatesh B."/>
            <person name="Kirkness E.F."/>
            <person name="Loh Y.H."/>
            <person name="Halpern A.L."/>
            <person name="Lee A.P."/>
            <person name="Johnson J."/>
            <person name="Dandona N."/>
            <person name="Viswanathan L.D."/>
            <person name="Tay A."/>
            <person name="Venter J.C."/>
            <person name="Strausberg R.L."/>
            <person name="Brenner S."/>
        </authorList>
    </citation>
    <scope>NUCLEOTIDE SEQUENCE [LARGE SCALE GENOMIC DNA]</scope>
</reference>
<name>A0A4W3GZW1_CALMI</name>
<dbReference type="AlphaFoldDB" id="A0A4W3GZW1"/>
<dbReference type="SUPFAM" id="SSF50978">
    <property type="entry name" value="WD40 repeat-like"/>
    <property type="match status" value="1"/>
</dbReference>
<proteinExistence type="inferred from homology"/>
<dbReference type="PANTHER" id="PTHR14885">
    <property type="entry name" value="CILIA- AND FLAGELLA-ASSOCIATED PROTEIN 43-RELATED"/>
    <property type="match status" value="1"/>
</dbReference>
<reference evidence="10" key="5">
    <citation type="submission" date="2025-09" db="UniProtKB">
        <authorList>
            <consortium name="Ensembl"/>
        </authorList>
    </citation>
    <scope>IDENTIFICATION</scope>
</reference>
<reference evidence="11" key="1">
    <citation type="journal article" date="2006" name="Science">
        <title>Ancient noncoding elements conserved in the human genome.</title>
        <authorList>
            <person name="Venkatesh B."/>
            <person name="Kirkness E.F."/>
            <person name="Loh Y.H."/>
            <person name="Halpern A.L."/>
            <person name="Lee A.P."/>
            <person name="Johnson J."/>
            <person name="Dandona N."/>
            <person name="Viswanathan L.D."/>
            <person name="Tay A."/>
            <person name="Venter J.C."/>
            <person name="Strausberg R.L."/>
            <person name="Brenner S."/>
        </authorList>
    </citation>
    <scope>NUCLEOTIDE SEQUENCE [LARGE SCALE GENOMIC DNA]</scope>
</reference>
<evidence type="ECO:0000256" key="2">
    <source>
        <dbReference type="ARBA" id="ARBA00022490"/>
    </source>
</evidence>
<dbReference type="InterPro" id="IPR015943">
    <property type="entry name" value="WD40/YVTN_repeat-like_dom_sf"/>
</dbReference>